<dbReference type="Proteomes" id="UP000008022">
    <property type="component" value="Unassembled WGS sequence"/>
</dbReference>
<evidence type="ECO:0000256" key="7">
    <source>
        <dbReference type="SAM" id="SignalP"/>
    </source>
</evidence>
<dbReference type="Pfam" id="PF14541">
    <property type="entry name" value="TAXi_C"/>
    <property type="match status" value="1"/>
</dbReference>
<dbReference type="GO" id="GO:0004190">
    <property type="term" value="F:aspartic-type endopeptidase activity"/>
    <property type="evidence" value="ECO:0007669"/>
    <property type="project" value="UniProtKB-KW"/>
</dbReference>
<dbReference type="GO" id="GO:0006508">
    <property type="term" value="P:proteolysis"/>
    <property type="evidence" value="ECO:0007669"/>
    <property type="project" value="UniProtKB-KW"/>
</dbReference>
<feature type="compositionally biased region" description="Gly residues" evidence="6">
    <location>
        <begin position="59"/>
        <end position="90"/>
    </location>
</feature>
<proteinExistence type="inferred from homology"/>
<accession>A0A0E0N5K4</accession>
<protein>
    <recommendedName>
        <fullName evidence="8">Peptidase A1 domain-containing protein</fullName>
    </recommendedName>
</protein>
<dbReference type="STRING" id="4529.A0A0E0N5K4"/>
<dbReference type="InterPro" id="IPR051708">
    <property type="entry name" value="Plant_Aspart_Prot_A1"/>
</dbReference>
<dbReference type="PANTHER" id="PTHR47967:SF85">
    <property type="entry name" value="OS05G0384300 PROTEIN"/>
    <property type="match status" value="1"/>
</dbReference>
<dbReference type="HOGENOM" id="CLU_005738_2_1_1"/>
<dbReference type="FunFam" id="2.40.70.10:FF:000074">
    <property type="entry name" value="Os05g0384300 protein"/>
    <property type="match status" value="1"/>
</dbReference>
<evidence type="ECO:0000256" key="4">
    <source>
        <dbReference type="ARBA" id="ARBA00022801"/>
    </source>
</evidence>
<comment type="similarity">
    <text evidence="1">Belongs to the peptidase A1 family.</text>
</comment>
<organism evidence="9 10">
    <name type="scientific">Oryza rufipogon</name>
    <name type="common">Brownbeard rice</name>
    <name type="synonym">Asian wild rice</name>
    <dbReference type="NCBI Taxonomy" id="4529"/>
    <lineage>
        <taxon>Eukaryota</taxon>
        <taxon>Viridiplantae</taxon>
        <taxon>Streptophyta</taxon>
        <taxon>Embryophyta</taxon>
        <taxon>Tracheophyta</taxon>
        <taxon>Spermatophyta</taxon>
        <taxon>Magnoliopsida</taxon>
        <taxon>Liliopsida</taxon>
        <taxon>Poales</taxon>
        <taxon>Poaceae</taxon>
        <taxon>BOP clade</taxon>
        <taxon>Oryzoideae</taxon>
        <taxon>Oryzeae</taxon>
        <taxon>Oryzinae</taxon>
        <taxon>Oryza</taxon>
    </lineage>
</organism>
<keyword evidence="10" id="KW-1185">Reference proteome</keyword>
<dbReference type="InterPro" id="IPR032861">
    <property type="entry name" value="TAXi_N"/>
</dbReference>
<dbReference type="eggNOG" id="KOG1339">
    <property type="taxonomic scope" value="Eukaryota"/>
</dbReference>
<reference evidence="9" key="2">
    <citation type="submission" date="2015-06" db="UniProtKB">
        <authorList>
            <consortium name="EnsemblPlants"/>
        </authorList>
    </citation>
    <scope>IDENTIFICATION</scope>
</reference>
<evidence type="ECO:0000256" key="6">
    <source>
        <dbReference type="SAM" id="MobiDB-lite"/>
    </source>
</evidence>
<dbReference type="Gramene" id="ORUFI01G41990.2">
    <property type="protein sequence ID" value="ORUFI01G41990.2"/>
    <property type="gene ID" value="ORUFI01G41990"/>
</dbReference>
<keyword evidence="7" id="KW-0732">Signal</keyword>
<dbReference type="InterPro" id="IPR032799">
    <property type="entry name" value="TAXi_C"/>
</dbReference>
<keyword evidence="3" id="KW-0064">Aspartyl protease</keyword>
<dbReference type="GO" id="GO:0005576">
    <property type="term" value="C:extracellular region"/>
    <property type="evidence" value="ECO:0007669"/>
    <property type="project" value="TreeGrafter"/>
</dbReference>
<dbReference type="EnsemblPlants" id="ORUFI01G41990.2">
    <property type="protein sequence ID" value="ORUFI01G41990.2"/>
    <property type="gene ID" value="ORUFI01G41990"/>
</dbReference>
<sequence>MADRSHAHALAFLVLAVLMPQMASPGKLPRFTMGPRTNKQLRDFFKNHGSDMADLVPSGQGGHEQGGGSSSNGQSQQGGGDSGGGGGGGNQAPATNAGMYVFSYGIGTPPQQVSGALDISSDLVWTACGATAPFNPVRSTTVADVPCTDDACQQFAPQTCGAGASECAYTYMYGGGAANTTGLLGTEAFTFGDTRIDGVVFGCGLKNVGDFSGVSGVIGLGRGNLSLVSQLQVDRFSYHFAPDDSVDTQSFILFGDDATPQTSHTLSTRLLASDANPSLYYVELAGIQVDGKDLAIPSGTFDLRNKDGSGGVFLSITDLVTVLEEAAYKPLRQAVASKIGLPAVNGSALGLDLCYTGESLAKAKVPSMALVFAGGAVMELELGNYFYMDSTTGLACLTILPSSAGDGSVLGSLIQVGTHMMYDINGSKLVFESLAQAAAPPPSGSSQQTSSKTNQQAGGRRSASAPPPLISPAVFVIHFMLVVRSVPVPPGTNIMTVGSGLIDPTAVLFRSAVFLFRVTLKSRSAAAVFLFRVAAVFLFRSSALVFLFRPVVAVSATAVSSFGAVRSAYASSVAAEAEADEPAAEYVVAAAEDPLRWRHRSRPWLRRDEGGDDGGGGGTPIFSPDPTLLRFNGWMIFGTDRY</sequence>
<dbReference type="InterPro" id="IPR033121">
    <property type="entry name" value="PEPTIDASE_A1"/>
</dbReference>
<feature type="compositionally biased region" description="Low complexity" evidence="6">
    <location>
        <begin position="444"/>
        <end position="457"/>
    </location>
</feature>
<evidence type="ECO:0000256" key="3">
    <source>
        <dbReference type="ARBA" id="ARBA00022750"/>
    </source>
</evidence>
<name>A0A0E0N5K4_ORYRU</name>
<keyword evidence="4" id="KW-0378">Hydrolase</keyword>
<dbReference type="SUPFAM" id="SSF50630">
    <property type="entry name" value="Acid proteases"/>
    <property type="match status" value="1"/>
</dbReference>
<dbReference type="PROSITE" id="PS51767">
    <property type="entry name" value="PEPTIDASE_A1"/>
    <property type="match status" value="1"/>
</dbReference>
<evidence type="ECO:0000256" key="2">
    <source>
        <dbReference type="ARBA" id="ARBA00022670"/>
    </source>
</evidence>
<evidence type="ECO:0000256" key="1">
    <source>
        <dbReference type="ARBA" id="ARBA00007447"/>
    </source>
</evidence>
<dbReference type="CDD" id="cd05476">
    <property type="entry name" value="pepsin_A_like_plant"/>
    <property type="match status" value="1"/>
</dbReference>
<feature type="region of interest" description="Disordered" evidence="6">
    <location>
        <begin position="438"/>
        <end position="465"/>
    </location>
</feature>
<evidence type="ECO:0000256" key="5">
    <source>
        <dbReference type="ARBA" id="ARBA00023180"/>
    </source>
</evidence>
<keyword evidence="5" id="KW-0325">Glycoprotein</keyword>
<dbReference type="InterPro" id="IPR034161">
    <property type="entry name" value="Pepsin-like_plant"/>
</dbReference>
<dbReference type="FunFam" id="2.40.70.10:FF:000079">
    <property type="entry name" value="Putative aspartic proteinase nepenthesin II"/>
    <property type="match status" value="1"/>
</dbReference>
<reference evidence="10" key="1">
    <citation type="submission" date="2013-06" db="EMBL/GenBank/DDBJ databases">
        <authorList>
            <person name="Zhao Q."/>
        </authorList>
    </citation>
    <scope>NUCLEOTIDE SEQUENCE</scope>
    <source>
        <strain evidence="10">cv. W1943</strain>
    </source>
</reference>
<evidence type="ECO:0000313" key="10">
    <source>
        <dbReference type="Proteomes" id="UP000008022"/>
    </source>
</evidence>
<dbReference type="PANTHER" id="PTHR47967">
    <property type="entry name" value="OS07G0603500 PROTEIN-RELATED"/>
    <property type="match status" value="1"/>
</dbReference>
<feature type="region of interest" description="Disordered" evidence="6">
    <location>
        <begin position="49"/>
        <end position="92"/>
    </location>
</feature>
<dbReference type="Gene3D" id="2.40.70.10">
    <property type="entry name" value="Acid Proteases"/>
    <property type="match status" value="2"/>
</dbReference>
<feature type="chain" id="PRO_5002368517" description="Peptidase A1 domain-containing protein" evidence="7">
    <location>
        <begin position="26"/>
        <end position="642"/>
    </location>
</feature>
<evidence type="ECO:0000259" key="8">
    <source>
        <dbReference type="PROSITE" id="PS51767"/>
    </source>
</evidence>
<evidence type="ECO:0000313" key="9">
    <source>
        <dbReference type="EnsemblPlants" id="ORUFI01G41990.2"/>
    </source>
</evidence>
<feature type="domain" description="Peptidase A1" evidence="8">
    <location>
        <begin position="100"/>
        <end position="432"/>
    </location>
</feature>
<feature type="signal peptide" evidence="7">
    <location>
        <begin position="1"/>
        <end position="25"/>
    </location>
</feature>
<dbReference type="AlphaFoldDB" id="A0A0E0N5K4"/>
<keyword evidence="2" id="KW-0645">Protease</keyword>
<dbReference type="InterPro" id="IPR021109">
    <property type="entry name" value="Peptidase_aspartic_dom_sf"/>
</dbReference>
<dbReference type="Pfam" id="PF14543">
    <property type="entry name" value="TAXi_N"/>
    <property type="match status" value="1"/>
</dbReference>